<keyword evidence="9" id="KW-0411">Iron-sulfur</keyword>
<keyword evidence="6" id="KW-0479">Metal-binding</keyword>
<keyword evidence="7" id="KW-0560">Oxidoreductase</keyword>
<dbReference type="InterPro" id="IPR023753">
    <property type="entry name" value="FAD/NAD-binding_dom"/>
</dbReference>
<gene>
    <name evidence="12" type="ORF">A5710_18565</name>
</gene>
<dbReference type="InterPro" id="IPR036188">
    <property type="entry name" value="FAD/NAD-bd_sf"/>
</dbReference>
<dbReference type="InterPro" id="IPR001155">
    <property type="entry name" value="OxRdtase_FMN_N"/>
</dbReference>
<proteinExistence type="inferred from homology"/>
<evidence type="ECO:0000256" key="4">
    <source>
        <dbReference type="ARBA" id="ARBA00022630"/>
    </source>
</evidence>
<comment type="cofactor">
    <cofactor evidence="2">
        <name>[4Fe-4S] cluster</name>
        <dbReference type="ChEBI" id="CHEBI:49883"/>
    </cofactor>
</comment>
<dbReference type="InterPro" id="IPR013785">
    <property type="entry name" value="Aldolase_TIM"/>
</dbReference>
<feature type="domain" description="NADH:flavin oxidoreductase/NADH oxidase N-terminal" evidence="10">
    <location>
        <begin position="8"/>
        <end position="333"/>
    </location>
</feature>
<dbReference type="AlphaFoldDB" id="A0A1A2XZU5"/>
<comment type="cofactor">
    <cofactor evidence="1">
        <name>FMN</name>
        <dbReference type="ChEBI" id="CHEBI:58210"/>
    </cofactor>
</comment>
<evidence type="ECO:0000256" key="6">
    <source>
        <dbReference type="ARBA" id="ARBA00022723"/>
    </source>
</evidence>
<dbReference type="GO" id="GO:0010181">
    <property type="term" value="F:FMN binding"/>
    <property type="evidence" value="ECO:0007669"/>
    <property type="project" value="InterPro"/>
</dbReference>
<keyword evidence="8" id="KW-0408">Iron</keyword>
<evidence type="ECO:0000256" key="2">
    <source>
        <dbReference type="ARBA" id="ARBA00001966"/>
    </source>
</evidence>
<dbReference type="Pfam" id="PF07992">
    <property type="entry name" value="Pyr_redox_2"/>
    <property type="match status" value="1"/>
</dbReference>
<dbReference type="Proteomes" id="UP000093943">
    <property type="component" value="Unassembled WGS sequence"/>
</dbReference>
<dbReference type="SUPFAM" id="SSF51395">
    <property type="entry name" value="FMN-linked oxidoreductases"/>
    <property type="match status" value="1"/>
</dbReference>
<organism evidence="12 13">
    <name type="scientific">Mycolicibacter sinensis (strain JDM601)</name>
    <name type="common">Mycobacterium sinense</name>
    <dbReference type="NCBI Taxonomy" id="875328"/>
    <lineage>
        <taxon>Bacteria</taxon>
        <taxon>Bacillati</taxon>
        <taxon>Actinomycetota</taxon>
        <taxon>Actinomycetes</taxon>
        <taxon>Mycobacteriales</taxon>
        <taxon>Mycobacteriaceae</taxon>
        <taxon>Mycolicibacter</taxon>
    </lineage>
</organism>
<comment type="caution">
    <text evidence="12">The sequence shown here is derived from an EMBL/GenBank/DDBJ whole genome shotgun (WGS) entry which is preliminary data.</text>
</comment>
<evidence type="ECO:0000256" key="8">
    <source>
        <dbReference type="ARBA" id="ARBA00023004"/>
    </source>
</evidence>
<feature type="domain" description="FAD/NAD(P)-binding" evidence="11">
    <location>
        <begin position="378"/>
        <end position="638"/>
    </location>
</feature>
<name>A0A1A2XZU5_MYCSD</name>
<sequence>MTPPYPILLSPLDLGFTTLNNRVVMGSMHTGLEDRASDIGKLAAYFAERARGGVGLIITGGYAPNRTGWLLPFASAMITAADARRHRRVTDAVHEAGGKILLQILHAGRYAYHPFSVSASAIKAPINPFRPRALSLRGVESTISDFARAAELARAAGYDGVEIMGSEGYLLNQFLAPRTNNRTDRYGGTAANRRRFPVQIVARTRAAAGPDFIICYRLSMADYVEGGQRWDEILALATEVEAAGATLINSGFGWHEARVPTIVTSVPSGAFVDISHAVADHVSIPVVASNRINMPQAGEQILAETSVQLISMARPMLADPDWVRKAAADRADEINTCIACNQACLDHAFVHKKVSCLVNPRAGHETTLVLSPTRRRRRIAVVGAGPAGLSAAVTAAERGHQVTLFEANEFIGGQFDLAKRIPGKEEFAGTIRYYTTMLDKYAVTVRLSCRAHIDELTGFDEVILATGVKPRIPQIPGIEHPMVLTYAEAITGRPVGASVAVIGAGGIGFDVSEFLVVENPESSPTRNLKEWKTEWGAANPWDAPGALLPPDPAPAARQVYLLARTAGAQGRKLGKTSGWVHRASLKAKGVQQLSGVNYERIDDDGLHISYGPKKARRQVLAVHNVVICAGQESVRDLEDGLRQRGVHPHVIGGAALAAELDAKRAIKQGTELAARL</sequence>
<evidence type="ECO:0000256" key="3">
    <source>
        <dbReference type="ARBA" id="ARBA00011048"/>
    </source>
</evidence>
<accession>A0A1A2XZU5</accession>
<dbReference type="PANTHER" id="PTHR42917:SF2">
    <property type="entry name" value="2,4-DIENOYL-COA REDUCTASE [(2E)-ENOYL-COA-PRODUCING]"/>
    <property type="match status" value="1"/>
</dbReference>
<dbReference type="InterPro" id="IPR051793">
    <property type="entry name" value="NADH:flavin_oxidoreductase"/>
</dbReference>
<dbReference type="Gene3D" id="3.20.20.70">
    <property type="entry name" value="Aldolase class I"/>
    <property type="match status" value="1"/>
</dbReference>
<dbReference type="RefSeq" id="WP_064922446.1">
    <property type="nucleotide sequence ID" value="NZ_LZJK01000102.1"/>
</dbReference>
<evidence type="ECO:0000259" key="11">
    <source>
        <dbReference type="Pfam" id="PF07992"/>
    </source>
</evidence>
<dbReference type="PANTHER" id="PTHR42917">
    <property type="entry name" value="2,4-DIENOYL-COA REDUCTASE"/>
    <property type="match status" value="1"/>
</dbReference>
<reference evidence="13" key="1">
    <citation type="submission" date="2016-06" db="EMBL/GenBank/DDBJ databases">
        <authorList>
            <person name="Sutton G."/>
            <person name="Brinkac L."/>
            <person name="Sanka R."/>
            <person name="Adams M."/>
            <person name="Lau E."/>
            <person name="Sam S."/>
            <person name="Sreng N."/>
            <person name="Him V."/>
            <person name="Kerleguer A."/>
            <person name="Cheng S."/>
        </authorList>
    </citation>
    <scope>NUCLEOTIDE SEQUENCE [LARGE SCALE GENOMIC DNA]</scope>
    <source>
        <strain evidence="13">E1876</strain>
    </source>
</reference>
<evidence type="ECO:0000259" key="10">
    <source>
        <dbReference type="Pfam" id="PF00724"/>
    </source>
</evidence>
<dbReference type="GO" id="GO:0051536">
    <property type="term" value="F:iron-sulfur cluster binding"/>
    <property type="evidence" value="ECO:0007669"/>
    <property type="project" value="UniProtKB-KW"/>
</dbReference>
<keyword evidence="4" id="KW-0285">Flavoprotein</keyword>
<dbReference type="GO" id="GO:0016491">
    <property type="term" value="F:oxidoreductase activity"/>
    <property type="evidence" value="ECO:0007669"/>
    <property type="project" value="UniProtKB-KW"/>
</dbReference>
<comment type="similarity">
    <text evidence="3">In the N-terminal section; belongs to the NADH:flavin oxidoreductase/NADH oxidase family.</text>
</comment>
<evidence type="ECO:0000313" key="12">
    <source>
        <dbReference type="EMBL" id="OBI31284.1"/>
    </source>
</evidence>
<dbReference type="SUPFAM" id="SSF51971">
    <property type="entry name" value="Nucleotide-binding domain"/>
    <property type="match status" value="1"/>
</dbReference>
<evidence type="ECO:0000256" key="1">
    <source>
        <dbReference type="ARBA" id="ARBA00001917"/>
    </source>
</evidence>
<evidence type="ECO:0000256" key="5">
    <source>
        <dbReference type="ARBA" id="ARBA00022643"/>
    </source>
</evidence>
<dbReference type="PRINTS" id="PR00368">
    <property type="entry name" value="FADPNR"/>
</dbReference>
<evidence type="ECO:0000256" key="7">
    <source>
        <dbReference type="ARBA" id="ARBA00023002"/>
    </source>
</evidence>
<dbReference type="Gene3D" id="3.50.50.60">
    <property type="entry name" value="FAD/NAD(P)-binding domain"/>
    <property type="match status" value="1"/>
</dbReference>
<dbReference type="CDD" id="cd02930">
    <property type="entry name" value="DCR_FMN"/>
    <property type="match status" value="1"/>
</dbReference>
<dbReference type="EMBL" id="LZKG01000061">
    <property type="protein sequence ID" value="OBI31284.1"/>
    <property type="molecule type" value="Genomic_DNA"/>
</dbReference>
<protein>
    <submittedName>
        <fullName evidence="12">NADPH-dependent 2,4-dienoyl-CoA reductase</fullName>
    </submittedName>
</protein>
<dbReference type="Gene3D" id="3.40.50.720">
    <property type="entry name" value="NAD(P)-binding Rossmann-like Domain"/>
    <property type="match status" value="1"/>
</dbReference>
<dbReference type="GO" id="GO:0046872">
    <property type="term" value="F:metal ion binding"/>
    <property type="evidence" value="ECO:0007669"/>
    <property type="project" value="UniProtKB-KW"/>
</dbReference>
<dbReference type="Pfam" id="PF00724">
    <property type="entry name" value="Oxidored_FMN"/>
    <property type="match status" value="1"/>
</dbReference>
<keyword evidence="5" id="KW-0288">FMN</keyword>
<evidence type="ECO:0000256" key="9">
    <source>
        <dbReference type="ARBA" id="ARBA00023014"/>
    </source>
</evidence>
<dbReference type="OrthoDB" id="3169239at2"/>
<dbReference type="SUPFAM" id="SSF51905">
    <property type="entry name" value="FAD/NAD(P)-binding domain"/>
    <property type="match status" value="1"/>
</dbReference>
<evidence type="ECO:0000313" key="13">
    <source>
        <dbReference type="Proteomes" id="UP000093943"/>
    </source>
</evidence>